<protein>
    <recommendedName>
        <fullName evidence="4">Endonuclease/exonuclease/phosphatase domain-containing protein</fullName>
    </recommendedName>
</protein>
<dbReference type="AlphaFoldDB" id="E9J597"/>
<evidence type="ECO:0000313" key="3">
    <source>
        <dbReference type="EMBL" id="EFZ12007.1"/>
    </source>
</evidence>
<evidence type="ECO:0000256" key="1">
    <source>
        <dbReference type="SAM" id="Coils"/>
    </source>
</evidence>
<feature type="non-terminal residue" evidence="3">
    <location>
        <position position="258"/>
    </location>
</feature>
<evidence type="ECO:0000256" key="2">
    <source>
        <dbReference type="SAM" id="MobiDB-lite"/>
    </source>
</evidence>
<dbReference type="InterPro" id="IPR036691">
    <property type="entry name" value="Endo/exonu/phosph_ase_sf"/>
</dbReference>
<proteinExistence type="predicted"/>
<feature type="region of interest" description="Disordered" evidence="2">
    <location>
        <begin position="58"/>
        <end position="84"/>
    </location>
</feature>
<feature type="compositionally biased region" description="Basic and acidic residues" evidence="2">
    <location>
        <begin position="58"/>
        <end position="81"/>
    </location>
</feature>
<evidence type="ECO:0008006" key="4">
    <source>
        <dbReference type="Google" id="ProtNLM"/>
    </source>
</evidence>
<accession>E9J597</accession>
<dbReference type="Gene3D" id="3.60.10.10">
    <property type="entry name" value="Endonuclease/exonuclease/phosphatase"/>
    <property type="match status" value="1"/>
</dbReference>
<dbReference type="SUPFAM" id="SSF56219">
    <property type="entry name" value="DNase I-like"/>
    <property type="match status" value="1"/>
</dbReference>
<feature type="coiled-coil region" evidence="1">
    <location>
        <begin position="191"/>
        <end position="218"/>
    </location>
</feature>
<sequence>MSFYPSYRLRLIRTLSIYPLLRSDNLLCLEITDSLRHGYKRKDERGCKNGYRKDTFGRCKKPEGRAKKRGQWGDDHGDKGWDRKKKRIGKGERWYYRCIKEDEGEWTYTGGKVGTVIDYVIGNEDARGKVVKMKVEDWVDSDHQPLTVYVKGVGKGKERIGKRKGREKRGVWMEEGRKKFEEYVGKRDSVLDGVEEGWRKLEKRVEEALERVEREEKKVRKGWWYMECRSMKREQSSLFRKTPTTIEISEEYIFTYKI</sequence>
<organism>
    <name type="scientific">Solenopsis invicta</name>
    <name type="common">Red imported fire ant</name>
    <name type="synonym">Solenopsis wagneri</name>
    <dbReference type="NCBI Taxonomy" id="13686"/>
    <lineage>
        <taxon>Eukaryota</taxon>
        <taxon>Metazoa</taxon>
        <taxon>Ecdysozoa</taxon>
        <taxon>Arthropoda</taxon>
        <taxon>Hexapoda</taxon>
        <taxon>Insecta</taxon>
        <taxon>Pterygota</taxon>
        <taxon>Neoptera</taxon>
        <taxon>Endopterygota</taxon>
        <taxon>Hymenoptera</taxon>
        <taxon>Apocrita</taxon>
        <taxon>Aculeata</taxon>
        <taxon>Formicoidea</taxon>
        <taxon>Formicidae</taxon>
        <taxon>Myrmicinae</taxon>
        <taxon>Solenopsis</taxon>
    </lineage>
</organism>
<gene>
    <name evidence="3" type="ORF">SINV_07354</name>
</gene>
<reference evidence="3" key="1">
    <citation type="journal article" date="2011" name="Proc. Natl. Acad. Sci. U.S.A.">
        <title>The genome of the fire ant Solenopsis invicta.</title>
        <authorList>
            <person name="Wurm Y."/>
            <person name="Wang J."/>
            <person name="Riba-Grognuz O."/>
            <person name="Corona M."/>
            <person name="Nygaard S."/>
            <person name="Hunt B.G."/>
            <person name="Ingram K.K."/>
            <person name="Falquet L."/>
            <person name="Nipitwattanaphon M."/>
            <person name="Gotzek D."/>
            <person name="Dijkstra M.B."/>
            <person name="Oettler J."/>
            <person name="Comtesse F."/>
            <person name="Shih C.J."/>
            <person name="Wu W.J."/>
            <person name="Yang C.C."/>
            <person name="Thomas J."/>
            <person name="Beaudoing E."/>
            <person name="Pradervand S."/>
            <person name="Flegel V."/>
            <person name="Cook E.D."/>
            <person name="Fabbretti R."/>
            <person name="Stockinger H."/>
            <person name="Long L."/>
            <person name="Farmerie W.G."/>
            <person name="Oakey J."/>
            <person name="Boomsma J.J."/>
            <person name="Pamilo P."/>
            <person name="Yi S.V."/>
            <person name="Heinze J."/>
            <person name="Goodisman M.A."/>
            <person name="Farinelli L."/>
            <person name="Harshman K."/>
            <person name="Hulo N."/>
            <person name="Cerutti L."/>
            <person name="Xenarios I."/>
            <person name="Shoemaker D."/>
            <person name="Keller L."/>
        </authorList>
    </citation>
    <scope>NUCLEOTIDE SEQUENCE [LARGE SCALE GENOMIC DNA]</scope>
</reference>
<keyword evidence="1" id="KW-0175">Coiled coil</keyword>
<name>E9J597_SOLIN</name>
<dbReference type="EMBL" id="GL768128">
    <property type="protein sequence ID" value="EFZ12007.1"/>
    <property type="molecule type" value="Genomic_DNA"/>
</dbReference>
<dbReference type="HOGENOM" id="CLU_1078952_0_0_1"/>